<proteinExistence type="predicted"/>
<keyword evidence="1" id="KW-1133">Transmembrane helix</keyword>
<accession>A0A076FES3</accession>
<sequence>MTDMKKYHIIIYSKSIKNTLNLIIHNYIAIPELNLEIHPGRFYYGTHHDIGKFKNRSEIITEMYFCKDCLDYLLYRARSLFDIWYYPILNCETLTRGLTQHFPLSIQTVLITGIFTSFIIGISNPIFFALTFFFILILLIYNNTKIKHFKASCIHYE</sequence>
<dbReference type="KEGG" id="vg:20098392"/>
<reference evidence="2 3" key="1">
    <citation type="journal article" date="2014" name="BMC Genomics">
        <title>The genome and occlusion bodies of marine Penaeus monodon nudivirus (PmNV, also known as MBV and PemoNPV) suggest that it should be assigned to a new nudivirus genus that is distinct from the terrestrial nudiviruses.</title>
        <authorList>
            <person name="Yang Y.T."/>
            <person name="Lee D.Y."/>
            <person name="Wang Y."/>
            <person name="Hu J.M."/>
            <person name="Li W.H."/>
            <person name="Leu J.H."/>
            <person name="Chang G.D."/>
            <person name="Ke H.M."/>
            <person name="Kang S.T."/>
            <person name="Lin S.S."/>
            <person name="Kou G.H."/>
            <person name="Lo C.F."/>
        </authorList>
    </citation>
    <scope>NUCLEOTIDE SEQUENCE [LARGE SCALE GENOMIC DNA]</scope>
    <source>
        <strain evidence="2">Indonesia</strain>
    </source>
</reference>
<organism evidence="2 3">
    <name type="scientific">Penaeus monodon nudivirus</name>
    <dbReference type="NCBI Taxonomy" id="1529056"/>
    <lineage>
        <taxon>Viruses</taxon>
        <taxon>Viruses incertae sedis</taxon>
        <taxon>Naldaviricetes</taxon>
        <taxon>Lefavirales</taxon>
        <taxon>Nudiviridae</taxon>
        <taxon>Gammanudivirus</taxon>
        <taxon>Gammanudivirus pemonodonis</taxon>
    </lineage>
</organism>
<gene>
    <name evidence="2" type="ORF">PmNV_086</name>
</gene>
<keyword evidence="3" id="KW-1185">Reference proteome</keyword>
<dbReference type="OrthoDB" id="17950at10239"/>
<protein>
    <submittedName>
        <fullName evidence="2">Ac81-like protein</fullName>
    </submittedName>
</protein>
<dbReference type="Proteomes" id="UP000203413">
    <property type="component" value="Segment"/>
</dbReference>
<evidence type="ECO:0000313" key="2">
    <source>
        <dbReference type="EMBL" id="AII15874.1"/>
    </source>
</evidence>
<dbReference type="GeneID" id="20098392"/>
<dbReference type="RefSeq" id="YP_009051924.1">
    <property type="nucleotide sequence ID" value="NC_024692.1"/>
</dbReference>
<keyword evidence="1" id="KW-0472">Membrane</keyword>
<name>A0A076FES3_9VIRU</name>
<dbReference type="EMBL" id="KJ184318">
    <property type="protein sequence ID" value="AII15874.1"/>
    <property type="molecule type" value="Genomic_DNA"/>
</dbReference>
<evidence type="ECO:0000313" key="3">
    <source>
        <dbReference type="Proteomes" id="UP000203413"/>
    </source>
</evidence>
<feature type="transmembrane region" description="Helical" evidence="1">
    <location>
        <begin position="126"/>
        <end position="142"/>
    </location>
</feature>
<dbReference type="Pfam" id="PF05820">
    <property type="entry name" value="Ac81"/>
    <property type="match status" value="1"/>
</dbReference>
<dbReference type="InterPro" id="IPR008563">
    <property type="entry name" value="AcMNPV_AC81"/>
</dbReference>
<keyword evidence="1" id="KW-0812">Transmembrane</keyword>
<evidence type="ECO:0000256" key="1">
    <source>
        <dbReference type="SAM" id="Phobius"/>
    </source>
</evidence>